<comment type="caution">
    <text evidence="1">The sequence shown here is derived from an EMBL/GenBank/DDBJ whole genome shotgun (WGS) entry which is preliminary data.</text>
</comment>
<dbReference type="Proteomes" id="UP000886998">
    <property type="component" value="Unassembled WGS sequence"/>
</dbReference>
<organism evidence="1 2">
    <name type="scientific">Trichonephila inaurata madagascariensis</name>
    <dbReference type="NCBI Taxonomy" id="2747483"/>
    <lineage>
        <taxon>Eukaryota</taxon>
        <taxon>Metazoa</taxon>
        <taxon>Ecdysozoa</taxon>
        <taxon>Arthropoda</taxon>
        <taxon>Chelicerata</taxon>
        <taxon>Arachnida</taxon>
        <taxon>Araneae</taxon>
        <taxon>Araneomorphae</taxon>
        <taxon>Entelegynae</taxon>
        <taxon>Araneoidea</taxon>
        <taxon>Nephilidae</taxon>
        <taxon>Trichonephila</taxon>
        <taxon>Trichonephila inaurata</taxon>
    </lineage>
</organism>
<evidence type="ECO:0000313" key="2">
    <source>
        <dbReference type="Proteomes" id="UP000886998"/>
    </source>
</evidence>
<keyword evidence="2" id="KW-1185">Reference proteome</keyword>
<protein>
    <submittedName>
        <fullName evidence="1">Uncharacterized protein</fullName>
    </submittedName>
</protein>
<proteinExistence type="predicted"/>
<reference evidence="1" key="1">
    <citation type="submission" date="2020-08" db="EMBL/GenBank/DDBJ databases">
        <title>Multicomponent nature underlies the extraordinary mechanical properties of spider dragline silk.</title>
        <authorList>
            <person name="Kono N."/>
            <person name="Nakamura H."/>
            <person name="Mori M."/>
            <person name="Yoshida Y."/>
            <person name="Ohtoshi R."/>
            <person name="Malay A.D."/>
            <person name="Moran D.A.P."/>
            <person name="Tomita M."/>
            <person name="Numata K."/>
            <person name="Arakawa K."/>
        </authorList>
    </citation>
    <scope>NUCLEOTIDE SEQUENCE</scope>
</reference>
<gene>
    <name evidence="1" type="ORF">TNIN_385561</name>
</gene>
<accession>A0A8X6WVK4</accession>
<dbReference type="AlphaFoldDB" id="A0A8X6WVK4"/>
<name>A0A8X6WVK4_9ARAC</name>
<dbReference type="EMBL" id="BMAV01002010">
    <property type="protein sequence ID" value="GFY40631.1"/>
    <property type="molecule type" value="Genomic_DNA"/>
</dbReference>
<sequence length="99" mass="10709">MVGVIKGCGKIYSIGCESRQDMSGHFIGFRIGIEFANCMVKSGKASFVSGAAVVNEGNRNYYCLMDRRLKAYPVVVAIEIENLGSKGVGLSIQGRLSRE</sequence>
<evidence type="ECO:0000313" key="1">
    <source>
        <dbReference type="EMBL" id="GFY40631.1"/>
    </source>
</evidence>